<dbReference type="InterPro" id="IPR057735">
    <property type="entry name" value="UBE2O-like_tSH3-B"/>
</dbReference>
<dbReference type="SMART" id="SM00212">
    <property type="entry name" value="UBCc"/>
    <property type="match status" value="1"/>
</dbReference>
<dbReference type="Gene3D" id="3.10.110.10">
    <property type="entry name" value="Ubiquitin Conjugating Enzyme"/>
    <property type="match status" value="1"/>
</dbReference>
<accession>A0ABC8YGB0</accession>
<reference evidence="6" key="1">
    <citation type="submission" date="2024-06" db="EMBL/GenBank/DDBJ databases">
        <authorList>
            <person name="Ryan C."/>
        </authorList>
    </citation>
    <scope>NUCLEOTIDE SEQUENCE [LARGE SCALE GENOMIC DNA]</scope>
</reference>
<organism evidence="5 6">
    <name type="scientific">Urochloa decumbens</name>
    <dbReference type="NCBI Taxonomy" id="240449"/>
    <lineage>
        <taxon>Eukaryota</taxon>
        <taxon>Viridiplantae</taxon>
        <taxon>Streptophyta</taxon>
        <taxon>Embryophyta</taxon>
        <taxon>Tracheophyta</taxon>
        <taxon>Spermatophyta</taxon>
        <taxon>Magnoliopsida</taxon>
        <taxon>Liliopsida</taxon>
        <taxon>Poales</taxon>
        <taxon>Poaceae</taxon>
        <taxon>PACMAD clade</taxon>
        <taxon>Panicoideae</taxon>
        <taxon>Panicodae</taxon>
        <taxon>Paniceae</taxon>
        <taxon>Melinidinae</taxon>
        <taxon>Urochloa</taxon>
    </lineage>
</organism>
<reference evidence="5 6" key="2">
    <citation type="submission" date="2024-10" db="EMBL/GenBank/DDBJ databases">
        <authorList>
            <person name="Ryan C."/>
        </authorList>
    </citation>
    <scope>NUCLEOTIDE SEQUENCE [LARGE SCALE GENOMIC DNA]</scope>
</reference>
<dbReference type="Pfam" id="PF00179">
    <property type="entry name" value="UQ_con"/>
    <property type="match status" value="1"/>
</dbReference>
<dbReference type="EMBL" id="OZ075126">
    <property type="protein sequence ID" value="CAL4943725.1"/>
    <property type="molecule type" value="Genomic_DNA"/>
</dbReference>
<feature type="compositionally biased region" description="Polar residues" evidence="3">
    <location>
        <begin position="543"/>
        <end position="552"/>
    </location>
</feature>
<dbReference type="Pfam" id="PF23046">
    <property type="entry name" value="tSH3-B_UBE2O"/>
    <property type="match status" value="1"/>
</dbReference>
<evidence type="ECO:0000256" key="3">
    <source>
        <dbReference type="SAM" id="MobiDB-lite"/>
    </source>
</evidence>
<evidence type="ECO:0000313" key="5">
    <source>
        <dbReference type="EMBL" id="CAL4943725.1"/>
    </source>
</evidence>
<dbReference type="CDD" id="cd23837">
    <property type="entry name" value="UBCc_UBE2O"/>
    <property type="match status" value="1"/>
</dbReference>
<gene>
    <name evidence="5" type="ORF">URODEC1_LOCUS34348</name>
</gene>
<dbReference type="AlphaFoldDB" id="A0ABC8YGB0"/>
<dbReference type="Pfam" id="PF23044">
    <property type="entry name" value="SH3-C_UBE2O"/>
    <property type="match status" value="1"/>
</dbReference>
<proteinExistence type="predicted"/>
<dbReference type="Proteomes" id="UP001497457">
    <property type="component" value="Chromosome 16b"/>
</dbReference>
<dbReference type="PROSITE" id="PS50127">
    <property type="entry name" value="UBC_2"/>
    <property type="match status" value="1"/>
</dbReference>
<feature type="region of interest" description="Disordered" evidence="3">
    <location>
        <begin position="543"/>
        <end position="584"/>
    </location>
</feature>
<evidence type="ECO:0000256" key="1">
    <source>
        <dbReference type="ARBA" id="ARBA00022679"/>
    </source>
</evidence>
<name>A0ABC8YGB0_9POAL</name>
<dbReference type="InterPro" id="IPR016135">
    <property type="entry name" value="UBQ-conjugating_enzyme/RWD"/>
</dbReference>
<dbReference type="GO" id="GO:0016740">
    <property type="term" value="F:transferase activity"/>
    <property type="evidence" value="ECO:0007669"/>
    <property type="project" value="UniProtKB-KW"/>
</dbReference>
<keyword evidence="6" id="KW-1185">Reference proteome</keyword>
<dbReference type="InterPro" id="IPR057734">
    <property type="entry name" value="UBE2O-like_SH3-C"/>
</dbReference>
<protein>
    <recommendedName>
        <fullName evidence="4">UBC core domain-containing protein</fullName>
    </recommendedName>
</protein>
<dbReference type="SUPFAM" id="SSF54495">
    <property type="entry name" value="UBC-like"/>
    <property type="match status" value="1"/>
</dbReference>
<evidence type="ECO:0000259" key="4">
    <source>
        <dbReference type="PROSITE" id="PS50127"/>
    </source>
</evidence>
<dbReference type="Pfam" id="PF23043">
    <property type="entry name" value="SH3-B_UBE2O"/>
    <property type="match status" value="1"/>
</dbReference>
<keyword evidence="2" id="KW-0833">Ubl conjugation pathway</keyword>
<dbReference type="PANTHER" id="PTHR46116:SF32">
    <property type="entry name" value="OS05G0153132 PROTEIN"/>
    <property type="match status" value="1"/>
</dbReference>
<evidence type="ECO:0000313" key="6">
    <source>
        <dbReference type="Proteomes" id="UP001497457"/>
    </source>
</evidence>
<feature type="region of interest" description="Disordered" evidence="3">
    <location>
        <begin position="285"/>
        <end position="307"/>
    </location>
</feature>
<dbReference type="InterPro" id="IPR000608">
    <property type="entry name" value="UBC"/>
</dbReference>
<dbReference type="InterPro" id="IPR057733">
    <property type="entry name" value="UBE2O-like_SH3-B"/>
</dbReference>
<keyword evidence="1" id="KW-0808">Transferase</keyword>
<sequence length="927" mass="100905">MDGAAAARDPICWFDFVAVRREGAPDDRGVLMKTMPRNMLGVMRADGAMVAARWQDLSAVDRSYLRRGHVVAAASDPGGQIGVVTGVATALDVARSGGGGGRERQATAAARGVSPAGLRRVTEPSLGDYVVSGPWLGRVVEVSLDVDVLFDDGALCRITRAEHRLEAADQDHLTRDDTNCVVLYPGQRVAGCPSSSSVFKASRWIKGYWKPTRATGTVAKVDTAGVVVYWLASVQLLGIQASAPPHAYHPSPRKLGIFRSTAVEPSEWCVGDRCFFRTPRGGHKRGAATDAVGAPPAPARGRLMRSHGKRTRIGIERALVRRSHAESFERAMYVADTRTTVDVLWQDGTRQCGVPSTSLIIFKARNDHDFIPGQHVVGRTPPADNTPGDVDAHVVTDEPAAAAARFGVVRSLDSKNQTVCVSWFKSATCPAAAGATQADCCEEETVSAYDLARNLDEDFFYGDVVIRLRPAARSSKNKSAHDLSWVGDIVDLCDDGHVRVKWGNGNTSKVLPHEIAVVKHQSVSEMLLEIGDWMYDDEDMAQEDTTQQPTIATDNNDSVEDDEEDSGGETDLEAGPEATRTTDRSRAVVRALFRRASEVFAQGKRYLLIGDTPTAAAGGDEKAEADATGDDGTFGFRHFDVAQSPPDHHFLDNMEQGTAIGRKWTKRVQREWKILENDLPDTIYMRVFEDRMDLLRAVMVGASGTPYHDGLFFFDLHLPPSYPAEPPQVNYRSFGLHVNPNLYPSGTVCLSLLNTFGGKGAELWSPEVSSVLQVVVSIQGLVLTAQPYYNEPAYGAQSGTPVGRRNELPYSENAYLLTLQTMLHLLRRPPAGFEEFVTGHFRRRGQHVLRACEAYMEGCLVGTLDGEACLTEGSKERLCSAGFRLALHNVLPRLVEAFAGIGAQGCEQFHKFEAPSRSIGNLLSSSP</sequence>
<feature type="compositionally biased region" description="Acidic residues" evidence="3">
    <location>
        <begin position="557"/>
        <end position="574"/>
    </location>
</feature>
<dbReference type="PANTHER" id="PTHR46116">
    <property type="entry name" value="(E3-INDEPENDENT) E2 UBIQUITIN-CONJUGATING ENZYME"/>
    <property type="match status" value="1"/>
</dbReference>
<feature type="domain" description="UBC core" evidence="4">
    <location>
        <begin position="663"/>
        <end position="823"/>
    </location>
</feature>
<evidence type="ECO:0000256" key="2">
    <source>
        <dbReference type="ARBA" id="ARBA00022786"/>
    </source>
</evidence>